<feature type="compositionally biased region" description="Polar residues" evidence="16">
    <location>
        <begin position="1"/>
        <end position="11"/>
    </location>
</feature>
<keyword evidence="20" id="KW-1185">Reference proteome</keyword>
<dbReference type="InterPro" id="IPR015806">
    <property type="entry name" value="Pyrv_Knase_insert_dom_sf"/>
</dbReference>
<reference evidence="19" key="1">
    <citation type="journal article" date="2020" name="bioRxiv">
        <title>Comparative genomics of Chlamydomonas.</title>
        <authorList>
            <person name="Craig R.J."/>
            <person name="Hasan A.R."/>
            <person name="Ness R.W."/>
            <person name="Keightley P.D."/>
        </authorList>
    </citation>
    <scope>NUCLEOTIDE SEQUENCE</scope>
    <source>
        <strain evidence="19">CCAP 11/173</strain>
    </source>
</reference>
<accession>A0A835VWM1</accession>
<evidence type="ECO:0000256" key="9">
    <source>
        <dbReference type="ARBA" id="ARBA00022777"/>
    </source>
</evidence>
<feature type="domain" description="Pyruvate kinase barrel" evidence="17">
    <location>
        <begin position="159"/>
        <end position="495"/>
    </location>
</feature>
<dbReference type="SUPFAM" id="SSF50800">
    <property type="entry name" value="PK beta-barrel domain-like"/>
    <property type="match status" value="4"/>
</dbReference>
<dbReference type="Pfam" id="PF02887">
    <property type="entry name" value="PK_C"/>
    <property type="match status" value="3"/>
</dbReference>
<evidence type="ECO:0000259" key="18">
    <source>
        <dbReference type="Pfam" id="PF02887"/>
    </source>
</evidence>
<dbReference type="InterPro" id="IPR015793">
    <property type="entry name" value="Pyrv_Knase_brl"/>
</dbReference>
<feature type="region of interest" description="Disordered" evidence="16">
    <location>
        <begin position="1"/>
        <end position="98"/>
    </location>
</feature>
<dbReference type="EC" id="2.7.1.40" evidence="5 15"/>
<sequence length="2307" mass="247876">MGCGSSIQANPGSAPVPKPGAIGKSDSGNHTPQNGHTPRGKEAADKPVAAKEAEKQAPQPTSPSAPSKSQSQSFAFDDRSVRKPKTQGSLAKTSSMHPAVMSVEEQTITAVKAKLQREWAPEYEPEEIRPPQETPDVHSERATNVTLSMILKDQEELARKTKIICTAGPACWSEEGLGKLLDAGCNVLRFNFSHGDHEGHFSVLERFRKVCIGKGSYAACLLDTKGPEIRTAMLKDGKDIELEAGQSIIVEAVGAEYTKWEGYKDPASGETHIGLSYEKLCSSVKQGSKILLADGSISIRVDEILSARTLRGTVMNSKKLGQRKNCNLPGVKVDIPVLTEKDIDDLQNFAAKHKMDFVAASFVQSAADVQFIRRTLDGAPGGKHVKIISKIENLEGLKNYDEILRESDGIMVARGDLGMEIPSEKVPVAQKMMITKANIAGKFVICATQMLESMINNPRPTRAEMTDVANAVYDGVDCVMLSGESANGDFPDIAVSTMAAIVANAEVGVDYYSQYSFIRYWATKGNEIAMTPNECMMSSVASMAVGFTEDTTPEAFRRVARNNTLTIIVVLTEDGRAANLVSKYRPPCLVVVASTNEQALRQAAVSFGQVPLALESLEVESQDLAEKAVEKVRSLGLVAQHTPDCRLIVARGRTSGSADVDPVVTVVKTGGSGLKRRGWSTGNTLYTPSGVPIQRPGVRSLRTTLTNLPLITAPIKNGRCTKVVCTMGPSCWSEETMGKLLDAGMDIIRLNFSHGDHKGHFEVLERFRKVCKAKQEEYKAKGAPAVPYWGCLLDTKGPEIRTAMLKDGKDIELVAGQTIFIEAVGADYVKWEGYKDPATGETRIGLSYDKLCTSVQQGNKILLADGSISIVVEEICSANLLRGTVMNSKKLGQRKNCNLPGVKVDIPVLTEKDIDDLQNFCAKHEMDYVAASFVQSAADVQFIRRVLDEARGHRVKIISKIENAEGLVNYDEILRESDGIMVARGDLGMEIPAEKVPLAQKMMITKANIAGKFVITATQMLESMISNPRPTRAEMTDVANAVLDGTDCVMLSGETANGSFPEAAVSTMAAICLNAEQMVEVNKRFSFLRNHTPKPMTGAEAVASGAVMTAIDTDAKLLVCITTSGRGVALVSKYRPPMPVVVVTPDAQLVRHCRSVFGQVGVLVPDIESVELNKLVELAAAAARSFGLADVTDGDQIVVLQRRKASPETMIYDDQRLVARAMMYGKAPTNEVAHTRYPGDKVVFHRSTKVGLDTILDEEKWKFIVRKTKIICTAGPACWSEEGLGKLLDAGCNILRLNFSHGDHEGHFSVLQRWRKVCAAKDSHAACLLDTKGPEIRTAMLKEGKDIELVANQKVTIHAVGDDYVKWEGYKDAATGDTHIGLSYGKLCSSVKPGNRILLADGSISIVVDEIVDGTKLIGTVLNTKKLGQRKNCNLPGVKVDIPVLTKKDIDDLQNFCVKHKMDFVAASFVQSQQDVLYIRSILDDAGGKDVKIISKIENAEGLKNFDEILEVTDGVMVARGDLGMEIPVEKVPLAQKMLITKANIAGKFVICATQMMESMITNPVPTRAEMTDVANAVWDGVDAVMLSGESANGTYFGQAVETMARIARSAEIGVNFYQSFDYTHKFTPKPVSAVEAMCSSLAKNAVDIRPGMIVVFSEGGKVARLVAKYRPCAPVLVVTSNAGLARYCSSLFGCFPRLLPEPIKDVAAMPKAVAEAMAYGVERGLCVAGKEVIVLVSNMVAKGVGADASEALPERQIFVTIAPGALNIDALGSLAFSTSALDPKFVAKTISLRSTTIDMPMLLTASSPVRKTKLGFTMGPSCNNEDVLRQLVRAGANIARFNFAHGELAAHQAMLNKLRSVCAAEGRTVAVMLDLDGNVLRTSDLVDAETKQPVKKIELQVGDKVELYGTDDTSPGHFTGYKVADKVRIGVSLADLAECVKPGGLIRVHDGLITLEVVSVRPGGPVQAVVLNNAFLYARKPVHLVGVTIHSSFPAPADLEAMMAFALPNAVEFVAVGVNSRNDVTTIRSFLDDNGGESIKLIAKIESEGGLRNLDEIIDAADGVILARGKLGMVVTPEKVALAQSVVVTKANVAGKPVIISRQMLESMVSNPRPTRAEMTDVANAVLDGASCLMLCSETSSGAFPADSFTTAVNIVRNAEHATSYASMHSFIRDFSAKPFNTIEAAAVALSQACMDSKLALCVVVSDSGEAANVVTKYRPPVPVMVVSAQPPVVAQRELCFGQFGYLASDDVVSAPSGDVRGLAADVVADARARGLCGPEPQRVAVMTGSSNMDVVNNAIVQLVEV</sequence>
<comment type="pathway">
    <text evidence="3 15">Carbohydrate degradation; glycolysis; pyruvate from D-glyceraldehyde 3-phosphate: step 5/5.</text>
</comment>
<evidence type="ECO:0000256" key="5">
    <source>
        <dbReference type="ARBA" id="ARBA00012142"/>
    </source>
</evidence>
<dbReference type="SUPFAM" id="SSF51621">
    <property type="entry name" value="Phosphoenolpyruvate/pyruvate domain"/>
    <property type="match status" value="4"/>
</dbReference>
<keyword evidence="10" id="KW-0067">ATP-binding</keyword>
<dbReference type="FunFam" id="3.20.20.60:FF:000025">
    <property type="entry name" value="Pyruvate kinase"/>
    <property type="match status" value="2"/>
</dbReference>
<dbReference type="InterPro" id="IPR015795">
    <property type="entry name" value="Pyrv_Knase_C"/>
</dbReference>
<proteinExistence type="inferred from homology"/>
<feature type="domain" description="Pyruvate kinase barrel" evidence="17">
    <location>
        <begin position="1811"/>
        <end position="2149"/>
    </location>
</feature>
<dbReference type="Proteomes" id="UP000613740">
    <property type="component" value="Unassembled WGS sequence"/>
</dbReference>
<keyword evidence="13" id="KW-0670">Pyruvate</keyword>
<dbReference type="InterPro" id="IPR036918">
    <property type="entry name" value="Pyrv_Knase_C_sf"/>
</dbReference>
<dbReference type="InterPro" id="IPR011037">
    <property type="entry name" value="Pyrv_Knase-like_insert_dom_sf"/>
</dbReference>
<dbReference type="NCBIfam" id="TIGR01064">
    <property type="entry name" value="pyruv_kin"/>
    <property type="match status" value="4"/>
</dbReference>
<evidence type="ECO:0000256" key="3">
    <source>
        <dbReference type="ARBA" id="ARBA00004997"/>
    </source>
</evidence>
<dbReference type="InterPro" id="IPR018209">
    <property type="entry name" value="Pyrv_Knase_AS"/>
</dbReference>
<keyword evidence="7" id="KW-0479">Metal-binding</keyword>
<feature type="domain" description="Pyruvate kinase C-terminal" evidence="18">
    <location>
        <begin position="1100"/>
        <end position="1204"/>
    </location>
</feature>
<keyword evidence="11 15" id="KW-0460">Magnesium</keyword>
<dbReference type="GO" id="GO:0000287">
    <property type="term" value="F:magnesium ion binding"/>
    <property type="evidence" value="ECO:0007669"/>
    <property type="project" value="InterPro"/>
</dbReference>
<comment type="catalytic activity">
    <reaction evidence="14 15">
        <text>pyruvate + ATP = phosphoenolpyruvate + ADP + H(+)</text>
        <dbReference type="Rhea" id="RHEA:18157"/>
        <dbReference type="ChEBI" id="CHEBI:15361"/>
        <dbReference type="ChEBI" id="CHEBI:15378"/>
        <dbReference type="ChEBI" id="CHEBI:30616"/>
        <dbReference type="ChEBI" id="CHEBI:58702"/>
        <dbReference type="ChEBI" id="CHEBI:456216"/>
        <dbReference type="EC" id="2.7.1.40"/>
    </reaction>
</comment>
<dbReference type="InterPro" id="IPR040442">
    <property type="entry name" value="Pyrv_kinase-like_dom_sf"/>
</dbReference>
<evidence type="ECO:0000256" key="8">
    <source>
        <dbReference type="ARBA" id="ARBA00022741"/>
    </source>
</evidence>
<dbReference type="PANTHER" id="PTHR11817">
    <property type="entry name" value="PYRUVATE KINASE"/>
    <property type="match status" value="1"/>
</dbReference>
<evidence type="ECO:0000256" key="13">
    <source>
        <dbReference type="ARBA" id="ARBA00023317"/>
    </source>
</evidence>
<gene>
    <name evidence="19" type="ORF">HYH02_014416</name>
</gene>
<dbReference type="InterPro" id="IPR015813">
    <property type="entry name" value="Pyrv/PenolPyrv_kinase-like_dom"/>
</dbReference>
<dbReference type="OrthoDB" id="108365at2759"/>
<feature type="domain" description="Pyruvate kinase barrel" evidence="17">
    <location>
        <begin position="719"/>
        <end position="1065"/>
    </location>
</feature>
<dbReference type="GO" id="GO:0006950">
    <property type="term" value="P:response to stress"/>
    <property type="evidence" value="ECO:0007669"/>
    <property type="project" value="UniProtKB-ARBA"/>
</dbReference>
<evidence type="ECO:0000256" key="15">
    <source>
        <dbReference type="RuleBase" id="RU000504"/>
    </source>
</evidence>
<evidence type="ECO:0000256" key="11">
    <source>
        <dbReference type="ARBA" id="ARBA00022842"/>
    </source>
</evidence>
<dbReference type="NCBIfam" id="NF004491">
    <property type="entry name" value="PRK05826.1"/>
    <property type="match status" value="3"/>
</dbReference>
<dbReference type="InterPro" id="IPR001697">
    <property type="entry name" value="Pyr_Knase"/>
</dbReference>
<keyword evidence="8" id="KW-0547">Nucleotide-binding</keyword>
<feature type="domain" description="Pyruvate kinase C-terminal" evidence="18">
    <location>
        <begin position="554"/>
        <end position="653"/>
    </location>
</feature>
<dbReference type="PROSITE" id="PS00110">
    <property type="entry name" value="PYRUVATE_KINASE"/>
    <property type="match status" value="3"/>
</dbReference>
<evidence type="ECO:0000256" key="14">
    <source>
        <dbReference type="ARBA" id="ARBA00048152"/>
    </source>
</evidence>
<evidence type="ECO:0000256" key="12">
    <source>
        <dbReference type="ARBA" id="ARBA00023152"/>
    </source>
</evidence>
<dbReference type="Pfam" id="PF00224">
    <property type="entry name" value="PK"/>
    <property type="match status" value="4"/>
</dbReference>
<keyword evidence="6 15" id="KW-0808">Transferase</keyword>
<dbReference type="SUPFAM" id="SSF52935">
    <property type="entry name" value="PK C-terminal domain-like"/>
    <property type="match status" value="4"/>
</dbReference>
<dbReference type="Gene3D" id="3.20.20.60">
    <property type="entry name" value="Phosphoenolpyruvate-binding domains"/>
    <property type="match status" value="4"/>
</dbReference>
<evidence type="ECO:0000256" key="6">
    <source>
        <dbReference type="ARBA" id="ARBA00022679"/>
    </source>
</evidence>
<keyword evidence="12 15" id="KW-0324">Glycolysis</keyword>
<comment type="cofactor">
    <cofactor evidence="1">
        <name>Mg(2+)</name>
        <dbReference type="ChEBI" id="CHEBI:18420"/>
    </cofactor>
</comment>
<dbReference type="GO" id="GO:0016301">
    <property type="term" value="F:kinase activity"/>
    <property type="evidence" value="ECO:0007669"/>
    <property type="project" value="UniProtKB-KW"/>
</dbReference>
<dbReference type="GO" id="GO:0030955">
    <property type="term" value="F:potassium ion binding"/>
    <property type="evidence" value="ECO:0007669"/>
    <property type="project" value="InterPro"/>
</dbReference>
<feature type="domain" description="Pyruvate kinase barrel" evidence="17">
    <location>
        <begin position="1266"/>
        <end position="1601"/>
    </location>
</feature>
<feature type="compositionally biased region" description="Basic and acidic residues" evidence="16">
    <location>
        <begin position="39"/>
        <end position="55"/>
    </location>
</feature>
<evidence type="ECO:0000256" key="7">
    <source>
        <dbReference type="ARBA" id="ARBA00022723"/>
    </source>
</evidence>
<feature type="compositionally biased region" description="Polar residues" evidence="16">
    <location>
        <begin position="86"/>
        <end position="96"/>
    </location>
</feature>
<evidence type="ECO:0000259" key="17">
    <source>
        <dbReference type="Pfam" id="PF00224"/>
    </source>
</evidence>
<evidence type="ECO:0000256" key="4">
    <source>
        <dbReference type="ARBA" id="ARBA00008663"/>
    </source>
</evidence>
<dbReference type="GO" id="GO:0004743">
    <property type="term" value="F:pyruvate kinase activity"/>
    <property type="evidence" value="ECO:0007669"/>
    <property type="project" value="UniProtKB-EC"/>
</dbReference>
<comment type="caution">
    <text evidence="19">The sequence shown here is derived from an EMBL/GenBank/DDBJ whole genome shotgun (WGS) entry which is preliminary data.</text>
</comment>
<feature type="domain" description="Pyruvate kinase C-terminal" evidence="18">
    <location>
        <begin position="1636"/>
        <end position="1738"/>
    </location>
</feature>
<dbReference type="UniPathway" id="UPA00109">
    <property type="reaction ID" value="UER00188"/>
</dbReference>
<dbReference type="EMBL" id="JAEHOD010000095">
    <property type="protein sequence ID" value="KAG2428234.1"/>
    <property type="molecule type" value="Genomic_DNA"/>
</dbReference>
<keyword evidence="9 15" id="KW-0418">Kinase</keyword>
<evidence type="ECO:0000256" key="2">
    <source>
        <dbReference type="ARBA" id="ARBA00001958"/>
    </source>
</evidence>
<evidence type="ECO:0000256" key="1">
    <source>
        <dbReference type="ARBA" id="ARBA00001946"/>
    </source>
</evidence>
<comment type="cofactor">
    <cofactor evidence="2">
        <name>K(+)</name>
        <dbReference type="ChEBI" id="CHEBI:29103"/>
    </cofactor>
</comment>
<organism evidence="19 20">
    <name type="scientific">Chlamydomonas schloesseri</name>
    <dbReference type="NCBI Taxonomy" id="2026947"/>
    <lineage>
        <taxon>Eukaryota</taxon>
        <taxon>Viridiplantae</taxon>
        <taxon>Chlorophyta</taxon>
        <taxon>core chlorophytes</taxon>
        <taxon>Chlorophyceae</taxon>
        <taxon>CS clade</taxon>
        <taxon>Chlamydomonadales</taxon>
        <taxon>Chlamydomonadaceae</taxon>
        <taxon>Chlamydomonas</taxon>
    </lineage>
</organism>
<name>A0A835VWM1_9CHLO</name>
<feature type="compositionally biased region" description="Low complexity" evidence="16">
    <location>
        <begin position="56"/>
        <end position="73"/>
    </location>
</feature>
<evidence type="ECO:0000313" key="19">
    <source>
        <dbReference type="EMBL" id="KAG2428234.1"/>
    </source>
</evidence>
<dbReference type="PRINTS" id="PR01050">
    <property type="entry name" value="PYRUVTKNASE"/>
</dbReference>
<evidence type="ECO:0000256" key="10">
    <source>
        <dbReference type="ARBA" id="ARBA00022840"/>
    </source>
</evidence>
<evidence type="ECO:0000256" key="16">
    <source>
        <dbReference type="SAM" id="MobiDB-lite"/>
    </source>
</evidence>
<dbReference type="Gene3D" id="2.40.33.10">
    <property type="entry name" value="PK beta-barrel domain-like"/>
    <property type="match status" value="4"/>
</dbReference>
<feature type="compositionally biased region" description="Polar residues" evidence="16">
    <location>
        <begin position="26"/>
        <end position="36"/>
    </location>
</feature>
<dbReference type="GO" id="GO:0009570">
    <property type="term" value="C:chloroplast stroma"/>
    <property type="evidence" value="ECO:0007669"/>
    <property type="project" value="UniProtKB-ARBA"/>
</dbReference>
<dbReference type="GO" id="GO:0005524">
    <property type="term" value="F:ATP binding"/>
    <property type="evidence" value="ECO:0007669"/>
    <property type="project" value="UniProtKB-KW"/>
</dbReference>
<protein>
    <recommendedName>
        <fullName evidence="5 15">Pyruvate kinase</fullName>
        <ecNumber evidence="5 15">2.7.1.40</ecNumber>
    </recommendedName>
</protein>
<evidence type="ECO:0000313" key="20">
    <source>
        <dbReference type="Proteomes" id="UP000613740"/>
    </source>
</evidence>
<comment type="similarity">
    <text evidence="4 15">Belongs to the pyruvate kinase family.</text>
</comment>
<dbReference type="FunFam" id="2.40.33.10:FF:000001">
    <property type="entry name" value="Pyruvate kinase"/>
    <property type="match status" value="3"/>
</dbReference>
<dbReference type="Gene3D" id="3.40.1380.20">
    <property type="entry name" value="Pyruvate kinase, C-terminal domain"/>
    <property type="match status" value="4"/>
</dbReference>
<dbReference type="FunFam" id="3.20.20.60:FF:000001">
    <property type="entry name" value="Pyruvate kinase"/>
    <property type="match status" value="1"/>
</dbReference>